<gene>
    <name evidence="3" type="ORF">GCM10009844_41500</name>
</gene>
<dbReference type="Pfam" id="PF01186">
    <property type="entry name" value="Lysyl_oxidase"/>
    <property type="match status" value="1"/>
</dbReference>
<feature type="chain" id="PRO_5046964908" description="Lysyl oxidase" evidence="2">
    <location>
        <begin position="30"/>
        <end position="488"/>
    </location>
</feature>
<keyword evidence="4" id="KW-1185">Reference proteome</keyword>
<protein>
    <recommendedName>
        <fullName evidence="5">Lysyl oxidase</fullName>
    </recommendedName>
</protein>
<feature type="signal peptide" evidence="2">
    <location>
        <begin position="1"/>
        <end position="29"/>
    </location>
</feature>
<name>A0ABP5LVT3_9ACTN</name>
<reference evidence="4" key="1">
    <citation type="journal article" date="2019" name="Int. J. Syst. Evol. Microbiol.">
        <title>The Global Catalogue of Microorganisms (GCM) 10K type strain sequencing project: providing services to taxonomists for standard genome sequencing and annotation.</title>
        <authorList>
            <consortium name="The Broad Institute Genomics Platform"/>
            <consortium name="The Broad Institute Genome Sequencing Center for Infectious Disease"/>
            <person name="Wu L."/>
            <person name="Ma J."/>
        </authorList>
    </citation>
    <scope>NUCLEOTIDE SEQUENCE [LARGE SCALE GENOMIC DNA]</scope>
    <source>
        <strain evidence="4">JCM 16022</strain>
    </source>
</reference>
<keyword evidence="2" id="KW-0732">Signal</keyword>
<dbReference type="RefSeq" id="WP_344157151.1">
    <property type="nucleotide sequence ID" value="NZ_BAAAQR010000016.1"/>
</dbReference>
<dbReference type="Proteomes" id="UP001501771">
    <property type="component" value="Unassembled WGS sequence"/>
</dbReference>
<dbReference type="EMBL" id="BAAAQR010000016">
    <property type="protein sequence ID" value="GAA2154951.1"/>
    <property type="molecule type" value="Genomic_DNA"/>
</dbReference>
<proteinExistence type="predicted"/>
<evidence type="ECO:0008006" key="5">
    <source>
        <dbReference type="Google" id="ProtNLM"/>
    </source>
</evidence>
<sequence>MPRRHWRSGALGIAAALALAVPAVTPADATVPAADGSPMILWAPDKVVTYSYDGQVYTDFGMRLIATTDPVEIRSTRTSYDDPILSEWLSPTGARTLPDDLVMSDFTGLTGFADLTITRVDSGQQVGEMDLDVCLNGYSQRIRPDAPARSPFPHGCPWNPYTLGSVMGIEAGYASPLVQQWDNNLMLQPGRYDVTATLAPAYAEFFGIAAADAQRTTRLVVKKDGGGRYRPAPAPQGEPAVPAAHEPSGESAGVATGPTPDLRSLPAFGVGLNRKGTLLRFAATVWNAGTSPLVVDGFRVEGEDRMDAYQYFFDADGNQTGYQQVGEMHWHAQNHRHWHFEDFARYRLLDEDLGEAVASGKRSFCLANTDAVDYTLEGADWHPDNTDLSTACGGRDALSVREVLAAGSGDTYLQHRYGQAFPIKDIPDGTYWIAVEANPVHTGGTRNLIESDYANNDSLRKIRITTDKHGDRKVKAFQVGIVEEPVGR</sequence>
<feature type="region of interest" description="Disordered" evidence="1">
    <location>
        <begin position="224"/>
        <end position="259"/>
    </location>
</feature>
<evidence type="ECO:0000313" key="3">
    <source>
        <dbReference type="EMBL" id="GAA2154951.1"/>
    </source>
</evidence>
<dbReference type="InterPro" id="IPR001695">
    <property type="entry name" value="Lysyl_oxidase"/>
</dbReference>
<evidence type="ECO:0000256" key="2">
    <source>
        <dbReference type="SAM" id="SignalP"/>
    </source>
</evidence>
<evidence type="ECO:0000256" key="1">
    <source>
        <dbReference type="SAM" id="MobiDB-lite"/>
    </source>
</evidence>
<comment type="caution">
    <text evidence="3">The sequence shown here is derived from an EMBL/GenBank/DDBJ whole genome shotgun (WGS) entry which is preliminary data.</text>
</comment>
<organism evidence="3 4">
    <name type="scientific">Nocardioides koreensis</name>
    <dbReference type="NCBI Taxonomy" id="433651"/>
    <lineage>
        <taxon>Bacteria</taxon>
        <taxon>Bacillati</taxon>
        <taxon>Actinomycetota</taxon>
        <taxon>Actinomycetes</taxon>
        <taxon>Propionibacteriales</taxon>
        <taxon>Nocardioidaceae</taxon>
        <taxon>Nocardioides</taxon>
    </lineage>
</organism>
<evidence type="ECO:0000313" key="4">
    <source>
        <dbReference type="Proteomes" id="UP001501771"/>
    </source>
</evidence>
<accession>A0ABP5LVT3</accession>